<comment type="caution">
    <text evidence="2">The sequence shown here is derived from an EMBL/GenBank/DDBJ whole genome shotgun (WGS) entry which is preliminary data.</text>
</comment>
<protein>
    <recommendedName>
        <fullName evidence="4">DUF4148 domain-containing protein</fullName>
    </recommendedName>
</protein>
<gene>
    <name evidence="2" type="ORF">CLH61_17605</name>
</gene>
<name>A0A2G1UGD6_9GAMM</name>
<proteinExistence type="predicted"/>
<evidence type="ECO:0000313" key="2">
    <source>
        <dbReference type="EMBL" id="PHQ13571.1"/>
    </source>
</evidence>
<keyword evidence="1" id="KW-0732">Signal</keyword>
<dbReference type="AlphaFoldDB" id="A0A2G1UGD6"/>
<accession>A0A2G1UGD6</accession>
<feature type="signal peptide" evidence="1">
    <location>
        <begin position="1"/>
        <end position="19"/>
    </location>
</feature>
<feature type="chain" id="PRO_5013592072" description="DUF4148 domain-containing protein" evidence="1">
    <location>
        <begin position="20"/>
        <end position="102"/>
    </location>
</feature>
<organism evidence="2 3">
    <name type="scientific">Marinobacter profundi</name>
    <dbReference type="NCBI Taxonomy" id="2666256"/>
    <lineage>
        <taxon>Bacteria</taxon>
        <taxon>Pseudomonadati</taxon>
        <taxon>Pseudomonadota</taxon>
        <taxon>Gammaproteobacteria</taxon>
        <taxon>Pseudomonadales</taxon>
        <taxon>Marinobacteraceae</taxon>
        <taxon>Marinobacter</taxon>
    </lineage>
</organism>
<evidence type="ECO:0008006" key="4">
    <source>
        <dbReference type="Google" id="ProtNLM"/>
    </source>
</evidence>
<evidence type="ECO:0000256" key="1">
    <source>
        <dbReference type="SAM" id="SignalP"/>
    </source>
</evidence>
<reference evidence="2 3" key="1">
    <citation type="submission" date="2017-09" db="EMBL/GenBank/DDBJ databases">
        <title>The draft genome sequences of Marinobacter sp. PWS21.</title>
        <authorList>
            <person name="Cao J."/>
        </authorList>
    </citation>
    <scope>NUCLEOTIDE SEQUENCE [LARGE SCALE GENOMIC DNA]</scope>
    <source>
        <strain evidence="2 3">PWS21</strain>
    </source>
</reference>
<sequence length="102" mass="11820">MKSLIVFAAAATLSMSALAGSMPDHKDMKEIHNKLHNEMNNDQVNENILQDKELQRLHKEMTRYGLSEVGMEARRQMISEEGRAYHRALEKKQMEQKVTYSK</sequence>
<dbReference type="EMBL" id="NTFH01000020">
    <property type="protein sequence ID" value="PHQ13571.1"/>
    <property type="molecule type" value="Genomic_DNA"/>
</dbReference>
<dbReference type="RefSeq" id="WP_099616038.1">
    <property type="nucleotide sequence ID" value="NZ_KZ319380.1"/>
</dbReference>
<dbReference type="Proteomes" id="UP000231409">
    <property type="component" value="Unassembled WGS sequence"/>
</dbReference>
<keyword evidence="3" id="KW-1185">Reference proteome</keyword>
<evidence type="ECO:0000313" key="3">
    <source>
        <dbReference type="Proteomes" id="UP000231409"/>
    </source>
</evidence>